<dbReference type="InterPro" id="IPR010035">
    <property type="entry name" value="Thi_S"/>
</dbReference>
<name>A0A8J2VMS4_9BACL</name>
<dbReference type="EMBL" id="BMIR01000003">
    <property type="protein sequence ID" value="GGE33248.1"/>
    <property type="molecule type" value="Genomic_DNA"/>
</dbReference>
<dbReference type="Proteomes" id="UP000628775">
    <property type="component" value="Unassembled WGS sequence"/>
</dbReference>
<comment type="caution">
    <text evidence="1">The sequence shown here is derived from an EMBL/GenBank/DDBJ whole genome shotgun (WGS) entry which is preliminary data.</text>
</comment>
<dbReference type="InterPro" id="IPR016155">
    <property type="entry name" value="Mopterin_synth/thiamin_S_b"/>
</dbReference>
<reference evidence="1" key="2">
    <citation type="submission" date="2020-09" db="EMBL/GenBank/DDBJ databases">
        <authorList>
            <person name="Sun Q."/>
            <person name="Zhou Y."/>
        </authorList>
    </citation>
    <scope>NUCLEOTIDE SEQUENCE</scope>
    <source>
        <strain evidence="1">CGMCC 1.15371</strain>
    </source>
</reference>
<dbReference type="SUPFAM" id="SSF54285">
    <property type="entry name" value="MoaD/ThiS"/>
    <property type="match status" value="1"/>
</dbReference>
<evidence type="ECO:0000313" key="1">
    <source>
        <dbReference type="EMBL" id="GGE33248.1"/>
    </source>
</evidence>
<gene>
    <name evidence="1" type="ORF">GCM10011391_09870</name>
</gene>
<keyword evidence="2" id="KW-1185">Reference proteome</keyword>
<dbReference type="NCBIfam" id="TIGR01683">
    <property type="entry name" value="thiS"/>
    <property type="match status" value="1"/>
</dbReference>
<evidence type="ECO:0000313" key="2">
    <source>
        <dbReference type="Proteomes" id="UP000628775"/>
    </source>
</evidence>
<dbReference type="InterPro" id="IPR012675">
    <property type="entry name" value="Beta-grasp_dom_sf"/>
</dbReference>
<proteinExistence type="predicted"/>
<dbReference type="AlphaFoldDB" id="A0A8J2VMS4"/>
<dbReference type="RefSeq" id="WP_188690009.1">
    <property type="nucleotide sequence ID" value="NZ_BMIR01000003.1"/>
</dbReference>
<reference evidence="1" key="1">
    <citation type="journal article" date="2014" name="Int. J. Syst. Evol. Microbiol.">
        <title>Complete genome sequence of Corynebacterium casei LMG S-19264T (=DSM 44701T), isolated from a smear-ripened cheese.</title>
        <authorList>
            <consortium name="US DOE Joint Genome Institute (JGI-PGF)"/>
            <person name="Walter F."/>
            <person name="Albersmeier A."/>
            <person name="Kalinowski J."/>
            <person name="Ruckert C."/>
        </authorList>
    </citation>
    <scope>NUCLEOTIDE SEQUENCE</scope>
    <source>
        <strain evidence="1">CGMCC 1.15371</strain>
    </source>
</reference>
<dbReference type="InterPro" id="IPR003749">
    <property type="entry name" value="ThiS/MoaD-like"/>
</dbReference>
<dbReference type="PANTHER" id="PTHR34472:SF1">
    <property type="entry name" value="SULFUR CARRIER PROTEIN THIS"/>
    <property type="match status" value="1"/>
</dbReference>
<dbReference type="PANTHER" id="PTHR34472">
    <property type="entry name" value="SULFUR CARRIER PROTEIN THIS"/>
    <property type="match status" value="1"/>
</dbReference>
<accession>A0A8J2VMS4</accession>
<dbReference type="CDD" id="cd00565">
    <property type="entry name" value="Ubl_ThiS"/>
    <property type="match status" value="1"/>
</dbReference>
<dbReference type="Gene3D" id="3.10.20.30">
    <property type="match status" value="1"/>
</dbReference>
<protein>
    <submittedName>
        <fullName evidence="1">Sulfur carrier protein ThiS</fullName>
    </submittedName>
</protein>
<sequence length="67" mass="7360">MTLTINGRQMEVPNTVTHVKSLLSHLNLENKITVVELNNEIIEKAAHAEQALTDGDRVEIVHFIGGG</sequence>
<dbReference type="Pfam" id="PF02597">
    <property type="entry name" value="ThiS"/>
    <property type="match status" value="1"/>
</dbReference>
<organism evidence="1 2">
    <name type="scientific">Pullulanibacillus camelliae</name>
    <dbReference type="NCBI Taxonomy" id="1707096"/>
    <lineage>
        <taxon>Bacteria</taxon>
        <taxon>Bacillati</taxon>
        <taxon>Bacillota</taxon>
        <taxon>Bacilli</taxon>
        <taxon>Bacillales</taxon>
        <taxon>Sporolactobacillaceae</taxon>
        <taxon>Pullulanibacillus</taxon>
    </lineage>
</organism>